<feature type="region of interest" description="Disordered" evidence="2">
    <location>
        <begin position="602"/>
        <end position="660"/>
    </location>
</feature>
<evidence type="ECO:0000256" key="1">
    <source>
        <dbReference type="SAM" id="Coils"/>
    </source>
</evidence>
<dbReference type="InterPro" id="IPR029681">
    <property type="entry name" value="CCDC157"/>
</dbReference>
<evidence type="ECO:0000256" key="2">
    <source>
        <dbReference type="SAM" id="MobiDB-lite"/>
    </source>
</evidence>
<keyword evidence="3" id="KW-1185">Reference proteome</keyword>
<keyword evidence="1" id="KW-0175">Coiled coil</keyword>
<feature type="region of interest" description="Disordered" evidence="2">
    <location>
        <begin position="299"/>
        <end position="328"/>
    </location>
</feature>
<organism evidence="3 4">
    <name type="scientific">Geospiza fortis</name>
    <name type="common">Medium ground-finch</name>
    <dbReference type="NCBI Taxonomy" id="48883"/>
    <lineage>
        <taxon>Eukaryota</taxon>
        <taxon>Metazoa</taxon>
        <taxon>Chordata</taxon>
        <taxon>Craniata</taxon>
        <taxon>Vertebrata</taxon>
        <taxon>Euteleostomi</taxon>
        <taxon>Archelosauria</taxon>
        <taxon>Archosauria</taxon>
        <taxon>Dinosauria</taxon>
        <taxon>Saurischia</taxon>
        <taxon>Theropoda</taxon>
        <taxon>Coelurosauria</taxon>
        <taxon>Aves</taxon>
        <taxon>Neognathae</taxon>
        <taxon>Neoaves</taxon>
        <taxon>Telluraves</taxon>
        <taxon>Australaves</taxon>
        <taxon>Passeriformes</taxon>
        <taxon>Thraupidae</taxon>
        <taxon>Geospiza</taxon>
    </lineage>
</organism>
<feature type="compositionally biased region" description="Polar residues" evidence="2">
    <location>
        <begin position="301"/>
        <end position="312"/>
    </location>
</feature>
<dbReference type="Proteomes" id="UP000504602">
    <property type="component" value="Unplaced"/>
</dbReference>
<proteinExistence type="predicted"/>
<evidence type="ECO:0000313" key="4">
    <source>
        <dbReference type="RefSeq" id="XP_030918315.1"/>
    </source>
</evidence>
<name>A0A8N5F1J9_GEOFO</name>
<evidence type="ECO:0000313" key="3">
    <source>
        <dbReference type="Proteomes" id="UP000504602"/>
    </source>
</evidence>
<accession>A0A8N5F1J9</accession>
<dbReference type="CTD" id="550631"/>
<dbReference type="OrthoDB" id="10051906at2759"/>
<feature type="compositionally biased region" description="Low complexity" evidence="2">
    <location>
        <begin position="614"/>
        <end position="629"/>
    </location>
</feature>
<gene>
    <name evidence="4" type="primary">CCDC157</name>
</gene>
<dbReference type="RefSeq" id="XP_030918315.1">
    <property type="nucleotide sequence ID" value="XM_031062455.1"/>
</dbReference>
<sequence length="680" mass="74968">MESLRADLRDLQAAIADVCSRAGALRFPSWKFPDKVSCELDIAVLLQRYRHSDSEPEFSQHAHVVLLELLIDRLLLLLQSFTGYAEAVLSGRALPPPRGPGPGMSAGLTARAFWSSMLKLGALCQQLRDQVGKYQKEHLKCISPEVVEPGTASEAAQPTSVCPNLSVQPRAGPSVALSTRSVPTQTPGSPLASCDTCSSAQASLHEVGRAITSICQSQNIPSALSKFQEVLEDGAGRRNLSATDMSYWASEQSKDLSRINKHLQGLLQQLNPVRAELEEMGKQKDKLQKQVEDFSRKLQAEKNTQAEQQKAAEQSLKAKEKEHSEAVARLEQDKDDLRRGAALLEEQLSALKEELAAKEVAVQELELSKTTLLEEMSTTMVAQSQVLELEEKVQVLTGQKDSLEQELSASRVQLEQELSASRVQLEKEKVRVESLLWHEEVQPEPGMAELLLLLLARLPALGQAEEDKARLAEQLEQSQQHSGKQLQAQQELLDTLQQEKLALQQSILELQANTAQLQEQAQELRERERLLVFFPDLHMPAETQFESSGNLTEDMKSQLQANKIRIEVLERENTQLEALLAKVKAAAEQGVLKLVPQAQLGSQLHRAASRQDTGRLSSGSSGDSPGMPGCLDKAWHRAASSQHSKKLRAEPSPQAKPCLTLPVRRLGLGLPSLHTGAHRK</sequence>
<dbReference type="PANTHER" id="PTHR43696">
    <property type="entry name" value="COILED-COIL DOMAIN-CONTAINING PROTEIN 157"/>
    <property type="match status" value="1"/>
</dbReference>
<reference evidence="4" key="1">
    <citation type="submission" date="2025-08" db="UniProtKB">
        <authorList>
            <consortium name="RefSeq"/>
        </authorList>
    </citation>
    <scope>IDENTIFICATION</scope>
</reference>
<feature type="compositionally biased region" description="Basic and acidic residues" evidence="2">
    <location>
        <begin position="316"/>
        <end position="328"/>
    </location>
</feature>
<feature type="coiled-coil region" evidence="1">
    <location>
        <begin position="461"/>
        <end position="527"/>
    </location>
</feature>
<dbReference type="GeneID" id="102042865"/>
<feature type="coiled-coil region" evidence="1">
    <location>
        <begin position="552"/>
        <end position="589"/>
    </location>
</feature>
<dbReference type="AlphaFoldDB" id="A0A8N5F1J9"/>
<protein>
    <submittedName>
        <fullName evidence="4">Coiled-coil domain-containing protein 157</fullName>
    </submittedName>
</protein>
<dbReference type="PANTHER" id="PTHR43696:SF9">
    <property type="entry name" value="COILED-COIL DOMAIN-CONTAINING PROTEIN 157"/>
    <property type="match status" value="1"/>
</dbReference>